<proteinExistence type="predicted"/>
<dbReference type="PANTHER" id="PTHR19308:SF56">
    <property type="entry name" value="START DOMAIN-CONTAINING PROTEIN"/>
    <property type="match status" value="1"/>
</dbReference>
<sequence length="212" mass="24845">MATVIRLFLFTTGLFFTFSACAQNPRPDWQKIKDEDGILVYSAAVNDSDIIKVKTEVIIDAPLTRIRQILDDAPRRKQWVPYLERSKVLQRISNTERLEYSHFDAPWPASDRDFVYRIRLQHKQNNQLVFQMRSEQSPLMPEQAGIVRADLIESAYTLTALQPKKTRVELVFHADLKGWLPDWVINIVQRHLPFLMLKNLRTRATITLNKQR</sequence>
<dbReference type="SMART" id="SM00234">
    <property type="entry name" value="START"/>
    <property type="match status" value="1"/>
</dbReference>
<protein>
    <recommendedName>
        <fullName evidence="1">START domain-containing protein</fullName>
    </recommendedName>
</protein>
<dbReference type="SUPFAM" id="SSF55961">
    <property type="entry name" value="Bet v1-like"/>
    <property type="match status" value="1"/>
</dbReference>
<reference evidence="2" key="1">
    <citation type="submission" date="2018-06" db="EMBL/GenBank/DDBJ databases">
        <authorList>
            <person name="Zhirakovskaya E."/>
        </authorList>
    </citation>
    <scope>NUCLEOTIDE SEQUENCE</scope>
</reference>
<dbReference type="PIRSF" id="PIRSF039033">
    <property type="entry name" value="START_dom"/>
    <property type="match status" value="1"/>
</dbReference>
<organism evidence="2">
    <name type="scientific">hydrothermal vent metagenome</name>
    <dbReference type="NCBI Taxonomy" id="652676"/>
    <lineage>
        <taxon>unclassified sequences</taxon>
        <taxon>metagenomes</taxon>
        <taxon>ecological metagenomes</taxon>
    </lineage>
</organism>
<dbReference type="InterPro" id="IPR023393">
    <property type="entry name" value="START-like_dom_sf"/>
</dbReference>
<accession>A0A3B1C192</accession>
<dbReference type="GO" id="GO:0008289">
    <property type="term" value="F:lipid binding"/>
    <property type="evidence" value="ECO:0007669"/>
    <property type="project" value="InterPro"/>
</dbReference>
<dbReference type="AlphaFoldDB" id="A0A3B1C192"/>
<dbReference type="Gene3D" id="3.30.530.20">
    <property type="match status" value="1"/>
</dbReference>
<evidence type="ECO:0000313" key="2">
    <source>
        <dbReference type="EMBL" id="VAX12465.1"/>
    </source>
</evidence>
<dbReference type="InterPro" id="IPR002913">
    <property type="entry name" value="START_lipid-bd_dom"/>
</dbReference>
<dbReference type="PROSITE" id="PS50848">
    <property type="entry name" value="START"/>
    <property type="match status" value="1"/>
</dbReference>
<dbReference type="PROSITE" id="PS51257">
    <property type="entry name" value="PROKAR_LIPOPROTEIN"/>
    <property type="match status" value="1"/>
</dbReference>
<dbReference type="InterPro" id="IPR051213">
    <property type="entry name" value="START_lipid_transfer"/>
</dbReference>
<feature type="domain" description="START" evidence="1">
    <location>
        <begin position="27"/>
        <end position="186"/>
    </location>
</feature>
<dbReference type="PANTHER" id="PTHR19308">
    <property type="entry name" value="PHOSPHATIDYLCHOLINE TRANSFER PROTEIN"/>
    <property type="match status" value="1"/>
</dbReference>
<dbReference type="InterPro" id="IPR028347">
    <property type="entry name" value="START_dom_prot"/>
</dbReference>
<dbReference type="EMBL" id="UOFZ01000043">
    <property type="protein sequence ID" value="VAX12465.1"/>
    <property type="molecule type" value="Genomic_DNA"/>
</dbReference>
<evidence type="ECO:0000259" key="1">
    <source>
        <dbReference type="PROSITE" id="PS50848"/>
    </source>
</evidence>
<gene>
    <name evidence="2" type="ORF">MNBD_GAMMA24-1825</name>
</gene>
<dbReference type="Pfam" id="PF01852">
    <property type="entry name" value="START"/>
    <property type="match status" value="1"/>
</dbReference>
<name>A0A3B1C192_9ZZZZ</name>
<dbReference type="GO" id="GO:0005737">
    <property type="term" value="C:cytoplasm"/>
    <property type="evidence" value="ECO:0007669"/>
    <property type="project" value="UniProtKB-ARBA"/>
</dbReference>